<reference evidence="2" key="1">
    <citation type="submission" date="2022-11" db="UniProtKB">
        <authorList>
            <consortium name="WormBaseParasite"/>
        </authorList>
    </citation>
    <scope>IDENTIFICATION</scope>
</reference>
<dbReference type="WBParaSite" id="JU765_v2.g10842.t1">
    <property type="protein sequence ID" value="JU765_v2.g10842.t1"/>
    <property type="gene ID" value="JU765_v2.g10842"/>
</dbReference>
<dbReference type="Proteomes" id="UP000887576">
    <property type="component" value="Unplaced"/>
</dbReference>
<evidence type="ECO:0000313" key="1">
    <source>
        <dbReference type="Proteomes" id="UP000887576"/>
    </source>
</evidence>
<name>A0AC34PXA7_9BILA</name>
<evidence type="ECO:0000313" key="2">
    <source>
        <dbReference type="WBParaSite" id="JU765_v2.g10842.t1"/>
    </source>
</evidence>
<protein>
    <submittedName>
        <fullName evidence="2">E3 ubiquitin-protein ligase</fullName>
    </submittedName>
</protein>
<organism evidence="1 2">
    <name type="scientific">Panagrolaimus sp. JU765</name>
    <dbReference type="NCBI Taxonomy" id="591449"/>
    <lineage>
        <taxon>Eukaryota</taxon>
        <taxon>Metazoa</taxon>
        <taxon>Ecdysozoa</taxon>
        <taxon>Nematoda</taxon>
        <taxon>Chromadorea</taxon>
        <taxon>Rhabditida</taxon>
        <taxon>Tylenchina</taxon>
        <taxon>Panagrolaimomorpha</taxon>
        <taxon>Panagrolaimoidea</taxon>
        <taxon>Panagrolaimidae</taxon>
        <taxon>Panagrolaimus</taxon>
    </lineage>
</organism>
<sequence length="1923" mass="222056">MDDDSPGTSWNQRLSISLERPVADEAKSRLTCIIKPVTPDEAIQLARKAAKLFEQGVSPLESAVVRSKTIPPDIKEEALQLHDRLNEIVGPIGETITPRAERIPQFVSIRLNHLHEIKRLLGCAGSFTDFIQKMRQYHWAPRCNVVWRQNTVAYRCQTCGLNSCMSLCAECFEKADHEGHDYSRFFSTVGGCCDCGNPDVMDPKGFCECHQEGAPRKSKQAPAEILALVKYVIVKILTRIMVSLRRWKKFLTRYQEFTREHDPGAFGKARTNEAIHRGILPLINFLTELSEGGSAITDILIEILLDENLYSELCCGNSAEALASPMRAVEAPDWRLLPNLQEDLDTLRQLKSIHDLPDKSCLHPLKLDCILDELVVYLIRIAYPQELIDLLLNLLYDMKYKERFAKKFFSYYPYTTAMVGDLLKEIHATNNDGAKIAERIVHISVQICSGANICSWLQNEINIIDCVLQSAVMMTVTCAKQTPINHDQLRFYNSQPESLPQSGWLVANFEDNQFFVRNAELFVLTDTQNLTVHQAIAKALFADQELVQKYIRHVEFFQGMGTEWRIVSGDHRVNDWATVAQKCYNVEFEACSLPMHNLIQHISSLKECQIFYSVILEAILRWFYAIKLEQAPVDTYTPPFCATFHLPLHRHLASLLFQMECLGTPCKTIIERLRSEDKLLKQLILYPIRIHAIRAEFYAGMWTRNGQGMRIAVSHYCKPTITFSFQSADLILIRFGASNINQEFFWKSIIKSFHIDECFTYPDLLEELENDDDSTLVTRRAWIPYLVDGAVRLILDLIIGRRDTEPDSEELLEEEMIALLARQNLPYSHVRAVIPTRGNLSFDQQMAVFDQIIGRVANFVEPDQNHSLQHGRFELKDELYETRVCPVFCRLRSFGMVDYSEFTNRMESRDREKCSLPSAVAPWLPFRSYDFDKLYQNRFKSVRGTPALLTQPSFFILCQKILRKVNEMQYYHSTVFQEVIYLLTLSVQFLKSNLFDECHHLLFHVNEMPLPAFHDNEAYTESIRTASDPRQVIRSFFLRNFGGHDSIFTLLIELFIKLVRQQKPELQEYAAVLELKNYLHPLEESDERIYGAGAEYLGRLLRGLFQMDEIFKSQAEIFVNSTAAAATEVPMEVDQPTNVGDSAALERKERLKKKKEAYLKQLQQKGKTLMKHHMKTEGISQSEMDRMETKTNETTTYECPICSETTDHSLANPIGIFIHTRPNSVISNSAERKEAVTELMDLAPSPRISSSTSGSGFSRCEPEKREKKTVRTKRDWYWDRDEDCYSTYNDESKGEAAVRALRFRSGIEVRTCGHFAHLQCFKSYMNSLTNSLIIRVDFTMSCPMCRAPVNAILPLKIEYGREKSRADFEIDEVDANYQNIVSLYTTRLLDPRPTFSENETMRKLQNDYREAYDSFEDLAYRQLMSSKDPSVPAEKFFIESKFRGFDARMGFVLSNLERMVMCATLDLPLPSFSKNSVIEHIMSGAVTLARRSEQEVNLLYWDALIQAATGRLHQIDKLEHYPPMICCDLQSLFLRIAASPLTDERYVDTDRMAYAKLIYRIFINLGLTRVILNSVLKCKNRQLVEFFIKISNFGTDSIIAKSLQSVLEAGREFFLAASELPFESHRDLELATDDQLLDYTKQQAELILVPLTKFVIILMKNAFKDDLTESEKQLFIQGNFADLYTVVFGTEDARPIQSVAISVRLLMSHFMMTMKRQTAHFMYQLTVKECFDWKYRSVLRLPPLYDKLFSAFFGQKCNNCHREPKHQMLCLLCGTFMCLQRCNPRDDQLDDSTLLIEQHTLSCGSGCCCYLSLNSTMIVINYYRQAVLWGTVYLDAHGEEDRNLYRGKPLYLSENRMNQLLKSWYIQDLDRRAHLRCNVITLFESLPYYLPCNESRIRLDYSFVIFSRVFVHNHQRLFPRNCR</sequence>
<proteinExistence type="predicted"/>
<accession>A0AC34PXA7</accession>